<dbReference type="EMBL" id="QVFB01000026">
    <property type="protein sequence ID" value="RGC15597.1"/>
    <property type="molecule type" value="Genomic_DNA"/>
</dbReference>
<protein>
    <submittedName>
        <fullName evidence="1">Uncharacterized protein</fullName>
    </submittedName>
</protein>
<evidence type="ECO:0000313" key="1">
    <source>
        <dbReference type="EMBL" id="RGC15597.1"/>
    </source>
</evidence>
<comment type="caution">
    <text evidence="1">The sequence shown here is derived from an EMBL/GenBank/DDBJ whole genome shotgun (WGS) entry which is preliminary data.</text>
</comment>
<gene>
    <name evidence="1" type="ORF">DW855_13085</name>
</gene>
<sequence>MPIQAITQNAHSPENSSDEWVFFFPCIKFTFVVTQTAIKSAVKIIIFYLSQSKCTVSALFLHGFKGCNGYSDLQNTTKGAEIAGQKITMLCAKTT</sequence>
<evidence type="ECO:0000313" key="2">
    <source>
        <dbReference type="Proteomes" id="UP000260733"/>
    </source>
</evidence>
<dbReference type="Proteomes" id="UP000260733">
    <property type="component" value="Unassembled WGS sequence"/>
</dbReference>
<accession>A0A3E2VWG5</accession>
<reference evidence="1 2" key="1">
    <citation type="submission" date="2018-08" db="EMBL/GenBank/DDBJ databases">
        <title>A genome reference for cultivated species of the human gut microbiota.</title>
        <authorList>
            <person name="Zou Y."/>
            <person name="Xue W."/>
            <person name="Luo G."/>
        </authorList>
    </citation>
    <scope>NUCLEOTIDE SEQUENCE [LARGE SCALE GENOMIC DNA]</scope>
    <source>
        <strain evidence="1 2">AM37-13AC</strain>
    </source>
</reference>
<organism evidence="1 2">
    <name type="scientific">Faecalibacterium prausnitzii</name>
    <dbReference type="NCBI Taxonomy" id="853"/>
    <lineage>
        <taxon>Bacteria</taxon>
        <taxon>Bacillati</taxon>
        <taxon>Bacillota</taxon>
        <taxon>Clostridia</taxon>
        <taxon>Eubacteriales</taxon>
        <taxon>Oscillospiraceae</taxon>
        <taxon>Faecalibacterium</taxon>
    </lineage>
</organism>
<dbReference type="AlphaFoldDB" id="A0A3E2VWG5"/>
<proteinExistence type="predicted"/>
<name>A0A3E2VWG5_9FIRM</name>